<dbReference type="EMBL" id="CAJPVJ010001275">
    <property type="protein sequence ID" value="CAG2164437.1"/>
    <property type="molecule type" value="Genomic_DNA"/>
</dbReference>
<feature type="signal peptide" evidence="1">
    <location>
        <begin position="1"/>
        <end position="20"/>
    </location>
</feature>
<sequence length="178" mass="20004">MVKNIIIITLTALVAPIILAVEPIGPDPTKLHDCVVKARNDWGISVTTGHQMDKWCCFQWQAYECQMELGDTLTEDDKQAFTTSQKAIHLQLEADCTNYPANTMLKHIIIMIITALVAPTILAVEPICPDPTKIHECVTKARNDWGISNTTGHQMDKWCCFQWQAYECQMELGAVTEI</sequence>
<keyword evidence="3" id="KW-1185">Reference proteome</keyword>
<evidence type="ECO:0000313" key="2">
    <source>
        <dbReference type="EMBL" id="CAD7643157.1"/>
    </source>
</evidence>
<feature type="chain" id="PRO_5036403791" evidence="1">
    <location>
        <begin position="21"/>
        <end position="178"/>
    </location>
</feature>
<evidence type="ECO:0000256" key="1">
    <source>
        <dbReference type="SAM" id="SignalP"/>
    </source>
</evidence>
<dbReference type="EMBL" id="OC916100">
    <property type="protein sequence ID" value="CAD7643157.1"/>
    <property type="molecule type" value="Genomic_DNA"/>
</dbReference>
<keyword evidence="1" id="KW-0732">Signal</keyword>
<evidence type="ECO:0000313" key="3">
    <source>
        <dbReference type="Proteomes" id="UP000728032"/>
    </source>
</evidence>
<protein>
    <submittedName>
        <fullName evidence="2">Uncharacterized protein</fullName>
    </submittedName>
</protein>
<proteinExistence type="predicted"/>
<dbReference type="Proteomes" id="UP000728032">
    <property type="component" value="Unassembled WGS sequence"/>
</dbReference>
<name>A0A7R9QEW9_9ACAR</name>
<dbReference type="AlphaFoldDB" id="A0A7R9QEW9"/>
<reference evidence="2" key="1">
    <citation type="submission" date="2020-11" db="EMBL/GenBank/DDBJ databases">
        <authorList>
            <person name="Tran Van P."/>
        </authorList>
    </citation>
    <scope>NUCLEOTIDE SEQUENCE</scope>
</reference>
<accession>A0A7R9QEW9</accession>
<gene>
    <name evidence="2" type="ORF">ONB1V03_LOCUS3991</name>
</gene>
<organism evidence="2">
    <name type="scientific">Oppiella nova</name>
    <dbReference type="NCBI Taxonomy" id="334625"/>
    <lineage>
        <taxon>Eukaryota</taxon>
        <taxon>Metazoa</taxon>
        <taxon>Ecdysozoa</taxon>
        <taxon>Arthropoda</taxon>
        <taxon>Chelicerata</taxon>
        <taxon>Arachnida</taxon>
        <taxon>Acari</taxon>
        <taxon>Acariformes</taxon>
        <taxon>Sarcoptiformes</taxon>
        <taxon>Oribatida</taxon>
        <taxon>Brachypylina</taxon>
        <taxon>Oppioidea</taxon>
        <taxon>Oppiidae</taxon>
        <taxon>Oppiella</taxon>
    </lineage>
</organism>